<dbReference type="GO" id="GO:0030649">
    <property type="term" value="P:aminoglycoside antibiotic catabolic process"/>
    <property type="evidence" value="ECO:0007669"/>
    <property type="project" value="TreeGrafter"/>
</dbReference>
<dbReference type="KEGG" id="psua:FLK61_27825"/>
<dbReference type="Proteomes" id="UP000318138">
    <property type="component" value="Chromosome"/>
</dbReference>
<dbReference type="Pfam" id="PF17668">
    <property type="entry name" value="Acetyltransf_17"/>
    <property type="match status" value="1"/>
</dbReference>
<dbReference type="AlphaFoldDB" id="A0A859FCT3"/>
<organism evidence="2 3">
    <name type="scientific">Paenalkalicoccus suaedae</name>
    <dbReference type="NCBI Taxonomy" id="2592382"/>
    <lineage>
        <taxon>Bacteria</taxon>
        <taxon>Bacillati</taxon>
        <taxon>Bacillota</taxon>
        <taxon>Bacilli</taxon>
        <taxon>Bacillales</taxon>
        <taxon>Bacillaceae</taxon>
        <taxon>Paenalkalicoccus</taxon>
    </lineage>
</organism>
<dbReference type="SUPFAM" id="SSF55729">
    <property type="entry name" value="Acyl-CoA N-acyltransferases (Nat)"/>
    <property type="match status" value="1"/>
</dbReference>
<dbReference type="Gene3D" id="3.40.630.30">
    <property type="match status" value="2"/>
</dbReference>
<reference evidence="3" key="1">
    <citation type="submission" date="2019-07" db="EMBL/GenBank/DDBJ databases">
        <title>Bacillus alkalisoli sp. nov. isolated from saline soil.</title>
        <authorList>
            <person name="Sun J.-Q."/>
            <person name="Xu L."/>
        </authorList>
    </citation>
    <scope>NUCLEOTIDE SEQUENCE [LARGE SCALE GENOMIC DNA]</scope>
    <source>
        <strain evidence="3">M4U3P1</strain>
    </source>
</reference>
<dbReference type="PANTHER" id="PTHR37817">
    <property type="entry name" value="N-ACETYLTRANSFERASE EIS"/>
    <property type="match status" value="1"/>
</dbReference>
<evidence type="ECO:0000313" key="2">
    <source>
        <dbReference type="EMBL" id="QKS70562.1"/>
    </source>
</evidence>
<protein>
    <submittedName>
        <fullName evidence="2">GNAT family N-acetyltransferase</fullName>
    </submittedName>
</protein>
<dbReference type="PROSITE" id="PS51186">
    <property type="entry name" value="GNAT"/>
    <property type="match status" value="1"/>
</dbReference>
<dbReference type="GO" id="GO:0034069">
    <property type="term" value="F:aminoglycoside N-acetyltransferase activity"/>
    <property type="evidence" value="ECO:0007669"/>
    <property type="project" value="TreeGrafter"/>
</dbReference>
<keyword evidence="2" id="KW-0808">Transferase</keyword>
<evidence type="ECO:0000259" key="1">
    <source>
        <dbReference type="PROSITE" id="PS51186"/>
    </source>
</evidence>
<dbReference type="InterPro" id="IPR051554">
    <property type="entry name" value="Acetyltransferase_Eis"/>
</dbReference>
<dbReference type="PANTHER" id="PTHR37817:SF1">
    <property type="entry name" value="N-ACETYLTRANSFERASE EIS"/>
    <property type="match status" value="1"/>
</dbReference>
<dbReference type="InterPro" id="IPR041380">
    <property type="entry name" value="Acetyltransf_17"/>
</dbReference>
<dbReference type="RefSeq" id="WP_176008598.1">
    <property type="nucleotide sequence ID" value="NZ_CP041372.2"/>
</dbReference>
<dbReference type="Pfam" id="PF13527">
    <property type="entry name" value="Acetyltransf_9"/>
    <property type="match status" value="1"/>
</dbReference>
<dbReference type="SUPFAM" id="SSF55718">
    <property type="entry name" value="SCP-like"/>
    <property type="match status" value="1"/>
</dbReference>
<dbReference type="Pfam" id="PF13530">
    <property type="entry name" value="SCP2_2"/>
    <property type="match status" value="1"/>
</dbReference>
<dbReference type="CDD" id="cd04301">
    <property type="entry name" value="NAT_SF"/>
    <property type="match status" value="1"/>
</dbReference>
<dbReference type="InterPro" id="IPR016181">
    <property type="entry name" value="Acyl_CoA_acyltransferase"/>
</dbReference>
<evidence type="ECO:0000313" key="3">
    <source>
        <dbReference type="Proteomes" id="UP000318138"/>
    </source>
</evidence>
<dbReference type="Gene3D" id="3.30.1050.10">
    <property type="entry name" value="SCP2 sterol-binding domain"/>
    <property type="match status" value="1"/>
</dbReference>
<proteinExistence type="predicted"/>
<dbReference type="InterPro" id="IPR036527">
    <property type="entry name" value="SCP2_sterol-bd_dom_sf"/>
</dbReference>
<accession>A0A859FCT3</accession>
<sequence length="393" mass="45696">MIRKLKKSELEASIRMSEFAFQYDMTDKERQERLGEMKAEQTLVIEEDGQIVSKLTVLPLYTYLHGLMIPMGGVSGVVTLPEHRRRGHVAKLLHHAFSQMKQEGQLLSFLYPFSVPFYRRFGYELFADQQKITLTRAQLPAKQPYKGSYQVVEKGQAIELLDKVYQEWATDKNGPLVRDKKWWKQSIFKRKKGRMVVYKNDNDTPRGYMIYEVKNDHMTVSEIIWLDPEAREALFTLMSQHDSMAETFTLTLAHDEMPFLLPDPKVKREVNSYFMARIIDVESLLTLVRFHFKEGERVLLSIHDELCPWNTGIFQLEASSAPPTKVTRISDREHEESLSSCLLLDIQTLAVIILNAHRPHALYKEGLIRGDKGAVDILERATPNKEVFFYDFF</sequence>
<gene>
    <name evidence="2" type="ORF">FLK61_27825</name>
</gene>
<dbReference type="InterPro" id="IPR000182">
    <property type="entry name" value="GNAT_dom"/>
</dbReference>
<keyword evidence="3" id="KW-1185">Reference proteome</keyword>
<dbReference type="EMBL" id="CP041372">
    <property type="protein sequence ID" value="QKS70562.1"/>
    <property type="molecule type" value="Genomic_DNA"/>
</dbReference>
<feature type="domain" description="N-acetyltransferase" evidence="1">
    <location>
        <begin position="1"/>
        <end position="146"/>
    </location>
</feature>
<name>A0A859FCT3_9BACI</name>
<dbReference type="InterPro" id="IPR025559">
    <property type="entry name" value="Eis_dom"/>
</dbReference>